<evidence type="ECO:0000256" key="5">
    <source>
        <dbReference type="ARBA" id="ARBA00022723"/>
    </source>
</evidence>
<dbReference type="GO" id="GO:0016787">
    <property type="term" value="F:hydrolase activity"/>
    <property type="evidence" value="ECO:0007669"/>
    <property type="project" value="UniProtKB-KW"/>
</dbReference>
<gene>
    <name evidence="11" type="primary">LOC115876766</name>
    <name evidence="10" type="synonym">LOC115874304</name>
    <name evidence="12" type="synonym">LOC115882010</name>
    <name evidence="13" type="synonym">LOC115882216</name>
    <name evidence="14" type="synonym">LOC115884444</name>
    <name evidence="15" type="synonym">LOC115886118</name>
    <name evidence="16" type="synonym">LOC115886535</name>
    <name evidence="17" type="synonym">LOC115891129</name>
</gene>
<dbReference type="RefSeq" id="XP_030748544.1">
    <property type="nucleotide sequence ID" value="XM_030892684.1"/>
</dbReference>
<dbReference type="RefSeq" id="XP_030758888.1">
    <property type="nucleotide sequence ID" value="XM_030903028.1"/>
</dbReference>
<dbReference type="KEGG" id="soy:115882010"/>
<evidence type="ECO:0000313" key="16">
    <source>
        <dbReference type="RefSeq" id="XP_030761604.1"/>
    </source>
</evidence>
<dbReference type="GeneID" id="115876766"/>
<dbReference type="KEGG" id="soy:115874304"/>
<dbReference type="Pfam" id="PF13359">
    <property type="entry name" value="DDE_Tnp_4"/>
    <property type="match status" value="1"/>
</dbReference>
<name>A0A6J2XCM3_SITOR</name>
<evidence type="ECO:0000313" key="13">
    <source>
        <dbReference type="RefSeq" id="XP_030755992.1"/>
    </source>
</evidence>
<evidence type="ECO:0000313" key="11">
    <source>
        <dbReference type="RefSeq" id="XP_030748544.1"/>
    </source>
</evidence>
<dbReference type="InterPro" id="IPR027806">
    <property type="entry name" value="HARBI1_dom"/>
</dbReference>
<dbReference type="KEGG" id="soy:115886535"/>
<reference evidence="10 11" key="1">
    <citation type="submission" date="2025-04" db="UniProtKB">
        <authorList>
            <consortium name="RefSeq"/>
        </authorList>
    </citation>
    <scope>IDENTIFICATION</scope>
    <source>
        <tissue evidence="10 11">Gonads</tissue>
    </source>
</reference>
<comment type="cofactor">
    <cofactor evidence="1">
        <name>a divalent metal cation</name>
        <dbReference type="ChEBI" id="CHEBI:60240"/>
    </cofactor>
</comment>
<dbReference type="GO" id="GO:0005634">
    <property type="term" value="C:nucleus"/>
    <property type="evidence" value="ECO:0007669"/>
    <property type="project" value="UniProtKB-SubCell"/>
</dbReference>
<dbReference type="AlphaFoldDB" id="A0A6J2XCM3"/>
<dbReference type="GO" id="GO:0004518">
    <property type="term" value="F:nuclease activity"/>
    <property type="evidence" value="ECO:0007669"/>
    <property type="project" value="UniProtKB-KW"/>
</dbReference>
<dbReference type="GO" id="GO:0046872">
    <property type="term" value="F:metal ion binding"/>
    <property type="evidence" value="ECO:0007669"/>
    <property type="project" value="UniProtKB-KW"/>
</dbReference>
<evidence type="ECO:0000313" key="17">
    <source>
        <dbReference type="RefSeq" id="XP_030767388.1"/>
    </source>
</evidence>
<protein>
    <submittedName>
        <fullName evidence="10 11">Nuclease HARBI1</fullName>
    </submittedName>
</protein>
<dbReference type="KEGG" id="soy:115882216"/>
<comment type="similarity">
    <text evidence="3">Belongs to the HARBI1 family.</text>
</comment>
<dbReference type="KEGG" id="soy:115876766"/>
<evidence type="ECO:0000313" key="9">
    <source>
        <dbReference type="Proteomes" id="UP000504635"/>
    </source>
</evidence>
<evidence type="ECO:0000313" key="15">
    <source>
        <dbReference type="RefSeq" id="XP_030761042.1"/>
    </source>
</evidence>
<evidence type="ECO:0000259" key="8">
    <source>
        <dbReference type="Pfam" id="PF13359"/>
    </source>
</evidence>
<dbReference type="RefSeq" id="XP_030761042.1">
    <property type="nucleotide sequence ID" value="XM_030905182.1"/>
</dbReference>
<accession>A0A6J2XCM3</accession>
<evidence type="ECO:0000256" key="6">
    <source>
        <dbReference type="ARBA" id="ARBA00022801"/>
    </source>
</evidence>
<evidence type="ECO:0000313" key="14">
    <source>
        <dbReference type="RefSeq" id="XP_030758888.1"/>
    </source>
</evidence>
<evidence type="ECO:0000256" key="3">
    <source>
        <dbReference type="ARBA" id="ARBA00006958"/>
    </source>
</evidence>
<evidence type="ECO:0000313" key="12">
    <source>
        <dbReference type="RefSeq" id="XP_030755681.1"/>
    </source>
</evidence>
<dbReference type="OrthoDB" id="6609348at2759"/>
<dbReference type="PANTHER" id="PTHR22930:SF85">
    <property type="entry name" value="GH03217P-RELATED"/>
    <property type="match status" value="1"/>
</dbReference>
<evidence type="ECO:0000256" key="1">
    <source>
        <dbReference type="ARBA" id="ARBA00001968"/>
    </source>
</evidence>
<dbReference type="Proteomes" id="UP000504635">
    <property type="component" value="Unplaced"/>
</dbReference>
<evidence type="ECO:0000256" key="4">
    <source>
        <dbReference type="ARBA" id="ARBA00022722"/>
    </source>
</evidence>
<feature type="domain" description="DDE Tnp4" evidence="8">
    <location>
        <begin position="157"/>
        <end position="307"/>
    </location>
</feature>
<proteinExistence type="inferred from homology"/>
<evidence type="ECO:0000256" key="2">
    <source>
        <dbReference type="ARBA" id="ARBA00004123"/>
    </source>
</evidence>
<keyword evidence="4" id="KW-0540">Nuclease</keyword>
<dbReference type="KEGG" id="soy:115891129"/>
<dbReference type="KEGG" id="soy:115884444"/>
<keyword evidence="6" id="KW-0378">Hydrolase</keyword>
<keyword evidence="9" id="KW-1185">Reference proteome</keyword>
<dbReference type="RefSeq" id="XP_030755681.1">
    <property type="nucleotide sequence ID" value="XM_030899821.1"/>
</dbReference>
<dbReference type="RefSeq" id="XP_030767388.1">
    <property type="nucleotide sequence ID" value="XM_030911528.1"/>
</dbReference>
<keyword evidence="7" id="KW-0539">Nucleus</keyword>
<evidence type="ECO:0000313" key="10">
    <source>
        <dbReference type="RefSeq" id="XP_030745274.1"/>
    </source>
</evidence>
<keyword evidence="5" id="KW-0479">Metal-binding</keyword>
<dbReference type="PANTHER" id="PTHR22930">
    <property type="match status" value="1"/>
</dbReference>
<sequence length="356" mass="41016">MAVNYLFNVSSSEDEDLDFLGDIATRNENFLEETVLNYSEEEFFSNFRVSRHVATELRDSFEGSEYYKNDSGQFGKISAHNHILIFLWFIGHEAASFADVSDRFNITKSSLERIIQRVSVFLSNLAPQVIVWPNAAEKLEIAEHFQANGFPNIIGAIDGSHLKIDKPENDPDSYINRKGYYSVQMQVVCDHTLKIRDVFIGYPGSVHDSRVYRNSSLSQTLAEKCGQYFLLGDSGYPLCANLLTPFKDRGQLTEEQTRYNVRLARNRYVIEHCFGVLKQKFRQMYHIKLRKMEYIVHLIRAACVLHNIALADEFLEEIEVLPVDMPHVIDDPDDEMDLDGDRDAQRARNFVVNNLH</sequence>
<evidence type="ECO:0000256" key="7">
    <source>
        <dbReference type="ARBA" id="ARBA00023242"/>
    </source>
</evidence>
<dbReference type="RefSeq" id="XP_030745274.1">
    <property type="nucleotide sequence ID" value="XM_030889414.1"/>
</dbReference>
<dbReference type="InterPro" id="IPR045249">
    <property type="entry name" value="HARBI1-like"/>
</dbReference>
<dbReference type="RefSeq" id="XP_030761604.1">
    <property type="nucleotide sequence ID" value="XM_030905744.1"/>
</dbReference>
<dbReference type="KEGG" id="soy:115886118"/>
<dbReference type="RefSeq" id="XP_030755992.1">
    <property type="nucleotide sequence ID" value="XM_030900132.1"/>
</dbReference>
<comment type="subcellular location">
    <subcellularLocation>
        <location evidence="2">Nucleus</location>
    </subcellularLocation>
</comment>
<organism evidence="9 11">
    <name type="scientific">Sitophilus oryzae</name>
    <name type="common">Rice weevil</name>
    <name type="synonym">Curculio oryzae</name>
    <dbReference type="NCBI Taxonomy" id="7048"/>
    <lineage>
        <taxon>Eukaryota</taxon>
        <taxon>Metazoa</taxon>
        <taxon>Ecdysozoa</taxon>
        <taxon>Arthropoda</taxon>
        <taxon>Hexapoda</taxon>
        <taxon>Insecta</taxon>
        <taxon>Pterygota</taxon>
        <taxon>Neoptera</taxon>
        <taxon>Endopterygota</taxon>
        <taxon>Coleoptera</taxon>
        <taxon>Polyphaga</taxon>
        <taxon>Cucujiformia</taxon>
        <taxon>Curculionidae</taxon>
        <taxon>Dryophthorinae</taxon>
        <taxon>Sitophilus</taxon>
    </lineage>
</organism>